<evidence type="ECO:0000313" key="9">
    <source>
        <dbReference type="Proteomes" id="UP000245216"/>
    </source>
</evidence>
<dbReference type="PANTHER" id="PTHR33603">
    <property type="entry name" value="METHYLTRANSFERASE"/>
    <property type="match status" value="1"/>
</dbReference>
<evidence type="ECO:0000256" key="6">
    <source>
        <dbReference type="HAMAP-Rule" id="MF_00658"/>
    </source>
</evidence>
<dbReference type="EMBL" id="QEXO01000001">
    <property type="protein sequence ID" value="PWE15515.1"/>
    <property type="molecule type" value="Genomic_DNA"/>
</dbReference>
<accession>A0A0M7DUZ5</accession>
<dbReference type="EMBL" id="CP096916">
    <property type="protein sequence ID" value="WBM36927.1"/>
    <property type="molecule type" value="Genomic_DNA"/>
</dbReference>
<keyword evidence="2 6" id="KW-0489">Methyltransferase</keyword>
<dbReference type="InterPro" id="IPR029026">
    <property type="entry name" value="tRNA_m1G_MTases_N"/>
</dbReference>
<dbReference type="Pfam" id="PF02590">
    <property type="entry name" value="SPOUT_MTase"/>
    <property type="match status" value="1"/>
</dbReference>
<dbReference type="InterPro" id="IPR003742">
    <property type="entry name" value="RlmH-like"/>
</dbReference>
<evidence type="ECO:0000256" key="2">
    <source>
        <dbReference type="ARBA" id="ARBA00022603"/>
    </source>
</evidence>
<keyword evidence="4 6" id="KW-0949">S-adenosyl-L-methionine</keyword>
<dbReference type="STRING" id="511.UZ73_02950"/>
<organism evidence="7 9">
    <name type="scientific">Alcaligenes faecalis</name>
    <dbReference type="NCBI Taxonomy" id="511"/>
    <lineage>
        <taxon>Bacteria</taxon>
        <taxon>Pseudomonadati</taxon>
        <taxon>Pseudomonadota</taxon>
        <taxon>Betaproteobacteria</taxon>
        <taxon>Burkholderiales</taxon>
        <taxon>Alcaligenaceae</taxon>
        <taxon>Alcaligenes</taxon>
    </lineage>
</organism>
<dbReference type="PANTHER" id="PTHR33603:SF1">
    <property type="entry name" value="RIBOSOMAL RNA LARGE SUBUNIT METHYLTRANSFERASE H"/>
    <property type="match status" value="1"/>
</dbReference>
<feature type="binding site" evidence="6">
    <location>
        <position position="104"/>
    </location>
    <ligand>
        <name>S-adenosyl-L-methionine</name>
        <dbReference type="ChEBI" id="CHEBI:59789"/>
    </ligand>
</feature>
<dbReference type="SUPFAM" id="SSF75217">
    <property type="entry name" value="alpha/beta knot"/>
    <property type="match status" value="1"/>
</dbReference>
<evidence type="ECO:0000256" key="5">
    <source>
        <dbReference type="ARBA" id="ARBA00038303"/>
    </source>
</evidence>
<name>A0A0A2N117_ALCFA</name>
<dbReference type="HAMAP" id="MF_00658">
    <property type="entry name" value="23SrRNA_methyltr_H"/>
    <property type="match status" value="1"/>
</dbReference>
<evidence type="ECO:0000313" key="8">
    <source>
        <dbReference type="EMBL" id="WBM36927.1"/>
    </source>
</evidence>
<dbReference type="InterPro" id="IPR029028">
    <property type="entry name" value="Alpha/beta_knot_MTases"/>
</dbReference>
<comment type="catalytic activity">
    <reaction evidence="6">
        <text>pseudouridine(1915) in 23S rRNA + S-adenosyl-L-methionine = N(3)-methylpseudouridine(1915) in 23S rRNA + S-adenosyl-L-homocysteine + H(+)</text>
        <dbReference type="Rhea" id="RHEA:42752"/>
        <dbReference type="Rhea" id="RHEA-COMP:10221"/>
        <dbReference type="Rhea" id="RHEA-COMP:10222"/>
        <dbReference type="ChEBI" id="CHEBI:15378"/>
        <dbReference type="ChEBI" id="CHEBI:57856"/>
        <dbReference type="ChEBI" id="CHEBI:59789"/>
        <dbReference type="ChEBI" id="CHEBI:65314"/>
        <dbReference type="ChEBI" id="CHEBI:74486"/>
        <dbReference type="EC" id="2.1.1.177"/>
    </reaction>
</comment>
<keyword evidence="6" id="KW-0963">Cytoplasm</keyword>
<dbReference type="Gene3D" id="3.40.1280.10">
    <property type="match status" value="1"/>
</dbReference>
<keyword evidence="3 6" id="KW-0808">Transferase</keyword>
<dbReference type="GeneID" id="94037987"/>
<dbReference type="GO" id="GO:0070038">
    <property type="term" value="F:rRNA (pseudouridine-N3-)-methyltransferase activity"/>
    <property type="evidence" value="ECO:0007669"/>
    <property type="project" value="UniProtKB-UniRule"/>
</dbReference>
<dbReference type="EC" id="2.1.1.177" evidence="6"/>
<dbReference type="CDD" id="cd18081">
    <property type="entry name" value="RlmH-like"/>
    <property type="match status" value="1"/>
</dbReference>
<accession>A0A0A2N117</accession>
<keyword evidence="1 6" id="KW-0698">rRNA processing</keyword>
<reference evidence="7 9" key="1">
    <citation type="submission" date="2018-05" db="EMBL/GenBank/DDBJ databases">
        <title>Genome Sequence of an Efficient Indole-Degrading Bacterium, Alcaligenes sp.YBY.</title>
        <authorList>
            <person name="Yang B."/>
        </authorList>
    </citation>
    <scope>NUCLEOTIDE SEQUENCE [LARGE SCALE GENOMIC DNA]</scope>
    <source>
        <strain evidence="7 9">YBY</strain>
    </source>
</reference>
<reference evidence="7 9" key="2">
    <citation type="submission" date="2018-05" db="EMBL/GenBank/DDBJ databases">
        <authorList>
            <person name="Lanie J.A."/>
            <person name="Ng W.-L."/>
            <person name="Kazmierczak K.M."/>
            <person name="Andrzejewski T.M."/>
            <person name="Davidsen T.M."/>
            <person name="Wayne K.J."/>
            <person name="Tettelin H."/>
            <person name="Glass J.I."/>
            <person name="Rusch D."/>
            <person name="Podicherti R."/>
            <person name="Tsui H.-C.T."/>
            <person name="Winkler M.E."/>
        </authorList>
    </citation>
    <scope>NUCLEOTIDE SEQUENCE [LARGE SCALE GENOMIC DNA]</scope>
    <source>
        <strain evidence="7 9">YBY</strain>
    </source>
</reference>
<gene>
    <name evidence="6 8" type="primary">rlmH</name>
    <name evidence="7" type="ORF">DF183_01945</name>
    <name evidence="8" type="ORF">M2J83_14050</name>
</gene>
<comment type="function">
    <text evidence="6">Specifically methylates the pseudouridine at position 1915 (m3Psi1915) in 23S rRNA.</text>
</comment>
<sequence>MKLIVIAVGQRMPDWVEQGWQEYARRMPQDCAIELREIKAEPRTSGKTPAQMMQAEAKRIEAAIPAQAMRIALDERGKDLTTVKLAQELERWRSSGQDIAILVGGPDGLDAALKQSCHGMLRLSSLTLPHPLVRIFLAEQLYRAWSVMTGHPYHRA</sequence>
<evidence type="ECO:0000256" key="3">
    <source>
        <dbReference type="ARBA" id="ARBA00022679"/>
    </source>
</evidence>
<comment type="subcellular location">
    <subcellularLocation>
        <location evidence="6">Cytoplasm</location>
    </subcellularLocation>
</comment>
<feature type="binding site" evidence="6">
    <location>
        <begin position="123"/>
        <end position="128"/>
    </location>
    <ligand>
        <name>S-adenosyl-L-methionine</name>
        <dbReference type="ChEBI" id="CHEBI:59789"/>
    </ligand>
</feature>
<evidence type="ECO:0000313" key="10">
    <source>
        <dbReference type="Proteomes" id="UP001211866"/>
    </source>
</evidence>
<dbReference type="NCBIfam" id="TIGR00246">
    <property type="entry name" value="tRNA_RlmH_YbeA"/>
    <property type="match status" value="1"/>
</dbReference>
<dbReference type="RefSeq" id="WP_009456141.1">
    <property type="nucleotide sequence ID" value="NZ_CAXOJJ010000036.1"/>
</dbReference>
<reference evidence="8 10" key="3">
    <citation type="submission" date="2022-05" db="EMBL/GenBank/DDBJ databases">
        <title>Complete sequence of strain NY11312.</title>
        <authorList>
            <person name="Zhou D."/>
        </authorList>
    </citation>
    <scope>NUCLEOTIDE SEQUENCE [LARGE SCALE GENOMIC DNA]</scope>
    <source>
        <strain evidence="8 10">NY11312</strain>
    </source>
</reference>
<dbReference type="Proteomes" id="UP001211866">
    <property type="component" value="Chromosome"/>
</dbReference>
<dbReference type="PIRSF" id="PIRSF004505">
    <property type="entry name" value="MT_bac"/>
    <property type="match status" value="1"/>
</dbReference>
<evidence type="ECO:0000256" key="1">
    <source>
        <dbReference type="ARBA" id="ARBA00022552"/>
    </source>
</evidence>
<dbReference type="GO" id="GO:0005737">
    <property type="term" value="C:cytoplasm"/>
    <property type="evidence" value="ECO:0007669"/>
    <property type="project" value="UniProtKB-SubCell"/>
</dbReference>
<evidence type="ECO:0000313" key="7">
    <source>
        <dbReference type="EMBL" id="PWE15515.1"/>
    </source>
</evidence>
<proteinExistence type="inferred from homology"/>
<comment type="subunit">
    <text evidence="6">Homodimer.</text>
</comment>
<dbReference type="Proteomes" id="UP000245216">
    <property type="component" value="Unassembled WGS sequence"/>
</dbReference>
<evidence type="ECO:0000256" key="4">
    <source>
        <dbReference type="ARBA" id="ARBA00022691"/>
    </source>
</evidence>
<protein>
    <recommendedName>
        <fullName evidence="6">Ribosomal RNA large subunit methyltransferase H</fullName>
        <ecNumber evidence="6">2.1.1.177</ecNumber>
    </recommendedName>
    <alternativeName>
        <fullName evidence="6">23S rRNA (pseudouridine1915-N3)-methyltransferase</fullName>
    </alternativeName>
    <alternativeName>
        <fullName evidence="6">23S rRNA m3Psi1915 methyltransferase</fullName>
    </alternativeName>
    <alternativeName>
        <fullName evidence="6">rRNA (pseudouridine-N3-)-methyltransferase RlmH</fullName>
    </alternativeName>
</protein>
<keyword evidence="10" id="KW-1185">Reference proteome</keyword>
<dbReference type="NCBIfam" id="NF000986">
    <property type="entry name" value="PRK00103.1-4"/>
    <property type="match status" value="1"/>
</dbReference>
<dbReference type="AlphaFoldDB" id="A0A0A2N117"/>
<dbReference type="eggNOG" id="COG1576">
    <property type="taxonomic scope" value="Bacteria"/>
</dbReference>
<dbReference type="OrthoDB" id="9806643at2"/>
<feature type="binding site" evidence="6">
    <location>
        <position position="73"/>
    </location>
    <ligand>
        <name>S-adenosyl-L-methionine</name>
        <dbReference type="ChEBI" id="CHEBI:59789"/>
    </ligand>
</feature>
<comment type="similarity">
    <text evidence="5 6">Belongs to the RNA methyltransferase RlmH family.</text>
</comment>